<dbReference type="InterPro" id="IPR047340">
    <property type="entry name" value="RUNDC3A_B"/>
</dbReference>
<dbReference type="SUPFAM" id="SSF140741">
    <property type="entry name" value="RUN domain-like"/>
    <property type="match status" value="1"/>
</dbReference>
<feature type="domain" description="RUN" evidence="5">
    <location>
        <begin position="1"/>
        <end position="121"/>
    </location>
</feature>
<sequence>MEQVLQYRLRPSKAWYSIEDRSSFWFYIKAACQGRDMISCINNIDNIENIKSPLAKGHAFLRCALMEKRLADYLSQALKQTTITRRFYQEGAIMLGDEGMELCGVLLGLNAIDFGFCLKGENFDLMPYPLAINYVPFMKFKQSAESLCSDAEEMRELSSCASSIISEDAHDGTPETGQDRYQLLLKRYLCVLEQKSFLEEVAASQEKVLETASIAQQQQLQQQHEMQMQQQQYEAVILELQAQVARMKKVNESLQQQLVLARQTRLPLTELGTTSRSAASSFVAAMEHQQKLNQQSVNSSNSHPRVAQSVDARSMVSAISDLSEMGCMVEAHQEMGERHVDDTQSMVPLSDPEISAVVLHSKTRALVGGFDELNGNNIDIEGREISFSGQVGTEPGSGEEEKEIAVMGDDLQGSIIVLKELEGEAMETKALPDQSDAETESEGIEALSEEDPASLEHGQSLTPFEPQVGIPTSSTTEDFPLHCRIESLPETEEISAHGELSGGSSMGKDAVDQESLSPEEKNDDKKSSASSSEKEEMSEPEILVREANEHEEVNSNSSGSDIAKDAWDMMSDASSQ</sequence>
<dbReference type="STRING" id="400727.A0A2T7PQM6"/>
<keyword evidence="7" id="KW-1185">Reference proteome</keyword>
<dbReference type="EMBL" id="PZQS01000002">
    <property type="protein sequence ID" value="PVD35731.1"/>
    <property type="molecule type" value="Genomic_DNA"/>
</dbReference>
<evidence type="ECO:0000256" key="2">
    <source>
        <dbReference type="ARBA" id="ARBA00034727"/>
    </source>
</evidence>
<dbReference type="PANTHER" id="PTHR46251">
    <property type="entry name" value="RUN DOMAIN-CONTAINING 3 PROTEIN RUNDC3"/>
    <property type="match status" value="1"/>
</dbReference>
<feature type="region of interest" description="Disordered" evidence="4">
    <location>
        <begin position="290"/>
        <end position="310"/>
    </location>
</feature>
<organism evidence="6 7">
    <name type="scientific">Pomacea canaliculata</name>
    <name type="common">Golden apple snail</name>
    <dbReference type="NCBI Taxonomy" id="400727"/>
    <lineage>
        <taxon>Eukaryota</taxon>
        <taxon>Metazoa</taxon>
        <taxon>Spiralia</taxon>
        <taxon>Lophotrochozoa</taxon>
        <taxon>Mollusca</taxon>
        <taxon>Gastropoda</taxon>
        <taxon>Caenogastropoda</taxon>
        <taxon>Architaenioglossa</taxon>
        <taxon>Ampullarioidea</taxon>
        <taxon>Ampullariidae</taxon>
        <taxon>Pomacea</taxon>
    </lineage>
</organism>
<feature type="compositionally biased region" description="Basic and acidic residues" evidence="4">
    <location>
        <begin position="518"/>
        <end position="553"/>
    </location>
</feature>
<dbReference type="PANTHER" id="PTHR46251:SF3">
    <property type="entry name" value="RUN DOMAIN-CONTAINING PROTEIN"/>
    <property type="match status" value="1"/>
</dbReference>
<dbReference type="OrthoDB" id="10029904at2759"/>
<evidence type="ECO:0000256" key="1">
    <source>
        <dbReference type="ARBA" id="ARBA00023054"/>
    </source>
</evidence>
<dbReference type="AlphaFoldDB" id="A0A2T7PQM6"/>
<name>A0A2T7PQM6_POMCA</name>
<comment type="caution">
    <text evidence="6">The sequence shown here is derived from an EMBL/GenBank/DDBJ whole genome shotgun (WGS) entry which is preliminary data.</text>
</comment>
<accession>A0A2T7PQM6</accession>
<evidence type="ECO:0000256" key="4">
    <source>
        <dbReference type="SAM" id="MobiDB-lite"/>
    </source>
</evidence>
<dbReference type="InterPro" id="IPR037213">
    <property type="entry name" value="Run_dom_sf"/>
</dbReference>
<evidence type="ECO:0000313" key="6">
    <source>
        <dbReference type="EMBL" id="PVD35731.1"/>
    </source>
</evidence>
<keyword evidence="1 3" id="KW-0175">Coiled coil</keyword>
<evidence type="ECO:0000256" key="3">
    <source>
        <dbReference type="SAM" id="Coils"/>
    </source>
</evidence>
<dbReference type="Proteomes" id="UP000245119">
    <property type="component" value="Linkage Group LG2"/>
</dbReference>
<feature type="compositionally biased region" description="Acidic residues" evidence="4">
    <location>
        <begin position="435"/>
        <end position="453"/>
    </location>
</feature>
<feature type="region of interest" description="Disordered" evidence="4">
    <location>
        <begin position="427"/>
        <end position="477"/>
    </location>
</feature>
<dbReference type="Gene3D" id="1.20.58.900">
    <property type="match status" value="1"/>
</dbReference>
<gene>
    <name evidence="6" type="ORF">C0Q70_02694</name>
</gene>
<dbReference type="Pfam" id="PF02759">
    <property type="entry name" value="RUN"/>
    <property type="match status" value="1"/>
</dbReference>
<dbReference type="InterPro" id="IPR004012">
    <property type="entry name" value="Run_dom"/>
</dbReference>
<evidence type="ECO:0000313" key="7">
    <source>
        <dbReference type="Proteomes" id="UP000245119"/>
    </source>
</evidence>
<feature type="compositionally biased region" description="Polar residues" evidence="4">
    <location>
        <begin position="291"/>
        <end position="303"/>
    </location>
</feature>
<dbReference type="PROSITE" id="PS50826">
    <property type="entry name" value="RUN"/>
    <property type="match status" value="1"/>
</dbReference>
<evidence type="ECO:0000259" key="5">
    <source>
        <dbReference type="PROSITE" id="PS50826"/>
    </source>
</evidence>
<comment type="similarity">
    <text evidence="2">Belongs to the RUNDC3 family.</text>
</comment>
<reference evidence="6 7" key="1">
    <citation type="submission" date="2018-04" db="EMBL/GenBank/DDBJ databases">
        <title>The genome of golden apple snail Pomacea canaliculata provides insight into stress tolerance and invasive adaptation.</title>
        <authorList>
            <person name="Liu C."/>
            <person name="Liu B."/>
            <person name="Ren Y."/>
            <person name="Zhang Y."/>
            <person name="Wang H."/>
            <person name="Li S."/>
            <person name="Jiang F."/>
            <person name="Yin L."/>
            <person name="Zhang G."/>
            <person name="Qian W."/>
            <person name="Fan W."/>
        </authorList>
    </citation>
    <scope>NUCLEOTIDE SEQUENCE [LARGE SCALE GENOMIC DNA]</scope>
    <source>
        <strain evidence="6">SZHN2017</strain>
        <tissue evidence="6">Muscle</tissue>
    </source>
</reference>
<dbReference type="SMART" id="SM00593">
    <property type="entry name" value="RUN"/>
    <property type="match status" value="1"/>
</dbReference>
<protein>
    <recommendedName>
        <fullName evidence="5">RUN domain-containing protein</fullName>
    </recommendedName>
</protein>
<proteinExistence type="inferred from homology"/>
<feature type="region of interest" description="Disordered" evidence="4">
    <location>
        <begin position="491"/>
        <end position="576"/>
    </location>
</feature>
<feature type="coiled-coil region" evidence="3">
    <location>
        <begin position="237"/>
        <end position="264"/>
    </location>
</feature>